<keyword evidence="2 4" id="KW-0808">Transferase</keyword>
<gene>
    <name evidence="8" type="ORF">DARMORV10_C09P42820.1</name>
</gene>
<dbReference type="PANTHER" id="PTHR11558:SF48">
    <property type="entry name" value="PABS DOMAIN-CONTAINING PROTEIN"/>
    <property type="match status" value="1"/>
</dbReference>
<dbReference type="NCBIfam" id="NF037959">
    <property type="entry name" value="MFS_SpdSyn"/>
    <property type="match status" value="1"/>
</dbReference>
<dbReference type="HAMAP" id="MF_00198">
    <property type="entry name" value="Spermidine_synth"/>
    <property type="match status" value="1"/>
</dbReference>
<dbReference type="InterPro" id="IPR035246">
    <property type="entry name" value="Spermidine_synt_N"/>
</dbReference>
<dbReference type="EMBL" id="HG994373">
    <property type="protein sequence ID" value="CAF1756418.1"/>
    <property type="molecule type" value="Genomic_DNA"/>
</dbReference>
<evidence type="ECO:0000256" key="2">
    <source>
        <dbReference type="ARBA" id="ARBA00022679"/>
    </source>
</evidence>
<feature type="transmembrane region" description="Helical" evidence="6">
    <location>
        <begin position="48"/>
        <end position="77"/>
    </location>
</feature>
<feature type="active site" description="Proton acceptor" evidence="4">
    <location>
        <position position="242"/>
    </location>
</feature>
<dbReference type="InterPro" id="IPR030373">
    <property type="entry name" value="PABS_CS"/>
</dbReference>
<evidence type="ECO:0000256" key="1">
    <source>
        <dbReference type="ARBA" id="ARBA00007867"/>
    </source>
</evidence>
<evidence type="ECO:0000256" key="5">
    <source>
        <dbReference type="RuleBase" id="RU003836"/>
    </source>
</evidence>
<dbReference type="InterPro" id="IPR030374">
    <property type="entry name" value="PABS"/>
</dbReference>
<sequence length="379" mass="42240">MGMRVMGLVWRRLYLLVASRPCLAYQRKMLSATPLLSLDGSLNLLTLALLVSLLCSFLLHFFTTTCLIFGLIIIFFFGILDAGKRDKAVYFNNPMWPGEAHSLKVEKVLFKDKSDYQEVLVFESATYGKVLVLDGILQLTEKDEFAYQEMIAHLPLCSTPSPKNVLVVGGGDGGVLREISRHSSVEVIDICEIDKMVIDVSKKFFPELAVGFEDPRVQLHIGDAVEFLRNSPEGKYDAIIVDSSDPVGPAQALVEKPFFETLARALKPGGVLCNMAESMWLHTHLIEDMISVCRQTFKTVQYAWSSVPTYPSGVIGFILCSTDGPAVDFKNPINPIEKLDGAMTYKREMKFYNSDMHRAAFALPTFLRREVASLLSSSS</sequence>
<organism evidence="8">
    <name type="scientific">Brassica napus</name>
    <name type="common">Rape</name>
    <dbReference type="NCBI Taxonomy" id="3708"/>
    <lineage>
        <taxon>Eukaryota</taxon>
        <taxon>Viridiplantae</taxon>
        <taxon>Streptophyta</taxon>
        <taxon>Embryophyta</taxon>
        <taxon>Tracheophyta</taxon>
        <taxon>Spermatophyta</taxon>
        <taxon>Magnoliopsida</taxon>
        <taxon>eudicotyledons</taxon>
        <taxon>Gunneridae</taxon>
        <taxon>Pentapetalae</taxon>
        <taxon>rosids</taxon>
        <taxon>malvids</taxon>
        <taxon>Brassicales</taxon>
        <taxon>Brassicaceae</taxon>
        <taxon>Brassiceae</taxon>
        <taxon>Brassica</taxon>
    </lineage>
</organism>
<keyword evidence="6" id="KW-0472">Membrane</keyword>
<keyword evidence="6" id="KW-1133">Transmembrane helix</keyword>
<dbReference type="FunFam" id="3.40.50.150:FF:000048">
    <property type="entry name" value="Spermidine synthase 1"/>
    <property type="match status" value="1"/>
</dbReference>
<protein>
    <submittedName>
        <fullName evidence="8">(rape) hypothetical protein</fullName>
    </submittedName>
</protein>
<dbReference type="SUPFAM" id="SSF53335">
    <property type="entry name" value="S-adenosyl-L-methionine-dependent methyltransferases"/>
    <property type="match status" value="1"/>
</dbReference>
<evidence type="ECO:0000313" key="8">
    <source>
        <dbReference type="EMBL" id="CAF1756418.1"/>
    </source>
</evidence>
<dbReference type="GO" id="GO:0016740">
    <property type="term" value="F:transferase activity"/>
    <property type="evidence" value="ECO:0007669"/>
    <property type="project" value="UniProtKB-UniRule"/>
</dbReference>
<evidence type="ECO:0000259" key="7">
    <source>
        <dbReference type="PROSITE" id="PS51006"/>
    </source>
</evidence>
<dbReference type="CDD" id="cd02440">
    <property type="entry name" value="AdoMet_MTases"/>
    <property type="match status" value="1"/>
</dbReference>
<dbReference type="PROSITE" id="PS01330">
    <property type="entry name" value="PABS_1"/>
    <property type="match status" value="1"/>
</dbReference>
<dbReference type="PANTHER" id="PTHR11558">
    <property type="entry name" value="SPERMIDINE/SPERMINE SYNTHASE"/>
    <property type="match status" value="1"/>
</dbReference>
<dbReference type="Proteomes" id="UP001295469">
    <property type="component" value="Chromosome C09"/>
</dbReference>
<dbReference type="FunFam" id="2.30.140.10:FF:000003">
    <property type="entry name" value="Spermidine synthase 1"/>
    <property type="match status" value="1"/>
</dbReference>
<dbReference type="InterPro" id="IPR037163">
    <property type="entry name" value="Spermidine_synt_N_sf"/>
</dbReference>
<evidence type="ECO:0000256" key="4">
    <source>
        <dbReference type="PROSITE-ProRule" id="PRU00354"/>
    </source>
</evidence>
<comment type="similarity">
    <text evidence="1 5">Belongs to the spermidine/spermine synthase family.</text>
</comment>
<name>A0A816J0U6_BRANA</name>
<dbReference type="NCBIfam" id="NF002010">
    <property type="entry name" value="PRK00811.1"/>
    <property type="match status" value="1"/>
</dbReference>
<dbReference type="Gene3D" id="3.40.50.150">
    <property type="entry name" value="Vaccinia Virus protein VP39"/>
    <property type="match status" value="1"/>
</dbReference>
<dbReference type="Pfam" id="PF01564">
    <property type="entry name" value="Spermine_synth"/>
    <property type="match status" value="1"/>
</dbReference>
<dbReference type="AlphaFoldDB" id="A0A816J0U6"/>
<keyword evidence="6" id="KW-0812">Transmembrane</keyword>
<feature type="domain" description="PABS" evidence="7">
    <location>
        <begin position="73"/>
        <end position="322"/>
    </location>
</feature>
<accession>A0A816J0U6</accession>
<proteinExistence type="inferred from homology"/>
<dbReference type="PROSITE" id="PS51006">
    <property type="entry name" value="PABS_2"/>
    <property type="match status" value="1"/>
</dbReference>
<dbReference type="NCBIfam" id="TIGR00417">
    <property type="entry name" value="speE"/>
    <property type="match status" value="1"/>
</dbReference>
<dbReference type="Pfam" id="PF17284">
    <property type="entry name" value="Spermine_synt_N"/>
    <property type="match status" value="1"/>
</dbReference>
<dbReference type="InterPro" id="IPR001045">
    <property type="entry name" value="Spermi_synthase"/>
</dbReference>
<reference evidence="8" key="1">
    <citation type="submission" date="2021-01" db="EMBL/GenBank/DDBJ databases">
        <authorList>
            <consortium name="Genoscope - CEA"/>
            <person name="William W."/>
        </authorList>
    </citation>
    <scope>NUCLEOTIDE SEQUENCE</scope>
</reference>
<evidence type="ECO:0000256" key="6">
    <source>
        <dbReference type="SAM" id="Phobius"/>
    </source>
</evidence>
<evidence type="ECO:0000256" key="3">
    <source>
        <dbReference type="ARBA" id="ARBA00023115"/>
    </source>
</evidence>
<dbReference type="Gene3D" id="2.30.140.10">
    <property type="entry name" value="Spermidine synthase, tetramerisation domain"/>
    <property type="match status" value="1"/>
</dbReference>
<keyword evidence="3 4" id="KW-0620">Polyamine biosynthesis</keyword>
<dbReference type="GO" id="GO:0006596">
    <property type="term" value="P:polyamine biosynthetic process"/>
    <property type="evidence" value="ECO:0007669"/>
    <property type="project" value="UniProtKB-UniRule"/>
</dbReference>
<dbReference type="InterPro" id="IPR029063">
    <property type="entry name" value="SAM-dependent_MTases_sf"/>
</dbReference>